<dbReference type="Proteomes" id="UP000195089">
    <property type="component" value="Unassembled WGS sequence"/>
</dbReference>
<proteinExistence type="predicted"/>
<accession>A0A243B074</accession>
<organism evidence="1 2">
    <name type="scientific">Bacillus thuringiensis serovar pingluonsis</name>
    <dbReference type="NCBI Taxonomy" id="180881"/>
    <lineage>
        <taxon>Bacteria</taxon>
        <taxon>Bacillati</taxon>
        <taxon>Bacillota</taxon>
        <taxon>Bacilli</taxon>
        <taxon>Bacillales</taxon>
        <taxon>Bacillaceae</taxon>
        <taxon>Bacillus</taxon>
        <taxon>Bacillus cereus group</taxon>
    </lineage>
</organism>
<dbReference type="EMBL" id="NFDL01000116">
    <property type="protein sequence ID" value="OTY35443.1"/>
    <property type="molecule type" value="Genomic_DNA"/>
</dbReference>
<dbReference type="RefSeq" id="WP_088120597.1">
    <property type="nucleotide sequence ID" value="NZ_NFDL01000116.1"/>
</dbReference>
<comment type="caution">
    <text evidence="1">The sequence shown here is derived from an EMBL/GenBank/DDBJ whole genome shotgun (WGS) entry which is preliminary data.</text>
</comment>
<evidence type="ECO:0000313" key="1">
    <source>
        <dbReference type="EMBL" id="OTY35443.1"/>
    </source>
</evidence>
<reference evidence="1 2" key="1">
    <citation type="submission" date="2016-10" db="EMBL/GenBank/DDBJ databases">
        <title>Comparative genomics of Bacillus thuringiensis reveals a path to pathogens against multiple invertebrate hosts.</title>
        <authorList>
            <person name="Zheng J."/>
            <person name="Gao Q."/>
            <person name="Liu H."/>
            <person name="Peng D."/>
            <person name="Ruan L."/>
            <person name="Sun M."/>
        </authorList>
    </citation>
    <scope>NUCLEOTIDE SEQUENCE [LARGE SCALE GENOMIC DNA]</scope>
    <source>
        <strain evidence="1">BGSC 4BX1</strain>
    </source>
</reference>
<dbReference type="AlphaFoldDB" id="A0A243B074"/>
<gene>
    <name evidence="1" type="ORF">BK742_26150</name>
</gene>
<name>A0A243B074_BACTU</name>
<evidence type="ECO:0000313" key="2">
    <source>
        <dbReference type="Proteomes" id="UP000195089"/>
    </source>
</evidence>
<protein>
    <submittedName>
        <fullName evidence="1">Uncharacterized protein</fullName>
    </submittedName>
</protein>
<sequence>MKEQLIYERTYKKQYDLENTVEKFYNSLPEEFGMLEDEDIDKFDHISGVFEAAAVMENGLKLKVEIFFADGADEDESWVCKAYKVS</sequence>